<evidence type="ECO:0000256" key="9">
    <source>
        <dbReference type="ARBA" id="ARBA00050665"/>
    </source>
</evidence>
<dbReference type="Gene3D" id="2.30.130.40">
    <property type="entry name" value="LON domain-like"/>
    <property type="match status" value="1"/>
</dbReference>
<gene>
    <name evidence="10 18" type="primary">lon</name>
    <name evidence="18" type="ORF">EDM02_01055</name>
</gene>
<comment type="catalytic activity">
    <reaction evidence="9 10 11 14">
        <text>Hydrolysis of proteins in presence of ATP.</text>
        <dbReference type="EC" id="3.4.21.53"/>
    </reaction>
</comment>
<evidence type="ECO:0000256" key="15">
    <source>
        <dbReference type="RuleBase" id="RU000591"/>
    </source>
</evidence>
<comment type="function">
    <text evidence="10">ATP-dependent serine protease that mediates the selective degradation of mutant and abnormal proteins as well as certain short-lived regulatory proteins. Required for cellular homeostasis and for survival from DNA damage and developmental changes induced by stress. Degrades polypeptides processively to yield small peptide fragments that are 5 to 10 amino acids long. Binds to DNA in a double-stranded, site-specific manner.</text>
</comment>
<keyword evidence="19" id="KW-1185">Reference proteome</keyword>
<dbReference type="EMBL" id="RARA01000017">
    <property type="protein sequence ID" value="ROT47689.1"/>
    <property type="molecule type" value="Genomic_DNA"/>
</dbReference>
<evidence type="ECO:0000256" key="12">
    <source>
        <dbReference type="PIRSR" id="PIRSR001174-1"/>
    </source>
</evidence>
<dbReference type="InterPro" id="IPR027543">
    <property type="entry name" value="Lon_bac"/>
</dbReference>
<dbReference type="Pfam" id="PF05362">
    <property type="entry name" value="Lon_C"/>
    <property type="match status" value="1"/>
</dbReference>
<keyword evidence="3 10" id="KW-0645">Protease</keyword>
<dbReference type="CDD" id="cd19500">
    <property type="entry name" value="RecA-like_Lon"/>
    <property type="match status" value="1"/>
</dbReference>
<evidence type="ECO:0000256" key="13">
    <source>
        <dbReference type="PIRSR" id="PIRSR001174-2"/>
    </source>
</evidence>
<dbReference type="PROSITE" id="PS51786">
    <property type="entry name" value="LON_PROTEOLYTIC"/>
    <property type="match status" value="1"/>
</dbReference>
<feature type="domain" description="Lon proteolytic" evidence="16">
    <location>
        <begin position="626"/>
        <end position="807"/>
    </location>
</feature>
<reference evidence="18 19" key="1">
    <citation type="submission" date="2018-09" db="EMBL/GenBank/DDBJ databases">
        <title>Comparative Genomics of Wolbachia-Cardinium Dual Endosymbiosis in a Plant-Parasitic Nematode.</title>
        <authorList>
            <person name="Brown A.M.V."/>
            <person name="Wasala S.K."/>
            <person name="Howe D.K."/>
            <person name="Peetz A.B."/>
            <person name="Zasada I.A."/>
            <person name="Denver D.R."/>
        </authorList>
    </citation>
    <scope>NUCLEOTIDE SEQUENCE [LARGE SCALE GENOMIC DNA]</scope>
    <source>
        <strain evidence="18 19">Pp_1</strain>
    </source>
</reference>
<keyword evidence="8 10" id="KW-0346">Stress response</keyword>
<dbReference type="InterPro" id="IPR020568">
    <property type="entry name" value="Ribosomal_Su5_D2-typ_SF"/>
</dbReference>
<dbReference type="GO" id="GO:0034605">
    <property type="term" value="P:cellular response to heat"/>
    <property type="evidence" value="ECO:0007669"/>
    <property type="project" value="UniProtKB-UniRule"/>
</dbReference>
<sequence length="827" mass="92659">MMYKKPLEMEGPLSSAWAEDGIGSMVELIVSDEPEHLANDHSLGRIPLLALRNTVLFPNVIVPITVKERQAIHLVETIHERDGLLGIIAQQNPETFEGKPTDIYKIGTLAKIIKIINFPNGRTIVLVHGKQKFQTIEVFTASLGLEATVQFLRDQSYKEDKKVLALMQSLKDVAIKILKFRSDVSNEAHTILANIKSPDFLTYFLASNLNTDVHHKQKFLELNSSIKRANLLLKHLLNELEISELKKEIQDKVHSDISQQQRDYYLRQQVKVLQDELGENELTDEIDALRAKGDKKQWPKEVADYFKKELDKAERMSPHSPDYSISINHAELLVELPWGIYTKDNLDLNRAKKIFDADHYGIEKVKERLLEFLAVLKLKKNMKGPILCLCGPPGVGKTSLGKSIAKAMGRKYARIALGGLNDEAEIRGHRKTYIGAMPGKIIYNIQRATSSNPVIVLDEIDKIDGMRGDPSAALLEVLDPEQNNVFVDNFLEVPYDLSNILFLATANSMDRIPAALQDRMEVIDVSGYLLEEKVEISKKYLVPKQRKEHGLKFTDLAIQDEAIATIIESYTRESGVRELSRQIANICRKTAKSIALGEPYLKKIKKSDVATLLGPELFDNTPYQETALPGVSVGLAWTAAGGEILFIESVLSKGKGRVNVSGHLGEVMKESAMTALSYLKANEQYLDVSHNVFENYDLHIHVPSGAVPKDGPSAGITLFTSLASLYTQKKVKDCLAMTGEITLRGEVLPVGGIKEKILAAKRVGMKEIILSSKNKKDVQEIKEIYRNNLIFHYVDRVDEVYRLAIQKDKIPDAKVWDGSLLSTNREA</sequence>
<dbReference type="InterPro" id="IPR027417">
    <property type="entry name" value="P-loop_NTPase"/>
</dbReference>
<feature type="domain" description="Lon N-terminal" evidence="17">
    <location>
        <begin position="46"/>
        <end position="240"/>
    </location>
</feature>
<dbReference type="InterPro" id="IPR014721">
    <property type="entry name" value="Ribsml_uS5_D2-typ_fold_subgr"/>
</dbReference>
<protein>
    <recommendedName>
        <fullName evidence="10 11">Lon protease</fullName>
        <ecNumber evidence="10 11">3.4.21.53</ecNumber>
    </recommendedName>
    <alternativeName>
        <fullName evidence="10">ATP-dependent protease La</fullName>
    </alternativeName>
</protein>
<dbReference type="Pfam" id="PF22667">
    <property type="entry name" value="Lon_lid"/>
    <property type="match status" value="1"/>
</dbReference>
<evidence type="ECO:0000256" key="7">
    <source>
        <dbReference type="ARBA" id="ARBA00022840"/>
    </source>
</evidence>
<dbReference type="PANTHER" id="PTHR10046">
    <property type="entry name" value="ATP DEPENDENT LON PROTEASE FAMILY MEMBER"/>
    <property type="match status" value="1"/>
</dbReference>
<dbReference type="SMART" id="SM00382">
    <property type="entry name" value="AAA"/>
    <property type="match status" value="1"/>
</dbReference>
<dbReference type="Gene3D" id="1.20.5.5270">
    <property type="match status" value="1"/>
</dbReference>
<dbReference type="EC" id="3.4.21.53" evidence="10 11"/>
<comment type="similarity">
    <text evidence="10 11 14 15">Belongs to the peptidase S16 family.</text>
</comment>
<dbReference type="Gene3D" id="3.30.230.10">
    <property type="match status" value="1"/>
</dbReference>
<comment type="subcellular location">
    <subcellularLocation>
        <location evidence="1 10 11">Cytoplasm</location>
    </subcellularLocation>
</comment>
<evidence type="ECO:0000256" key="11">
    <source>
        <dbReference type="PIRNR" id="PIRNR001174"/>
    </source>
</evidence>
<dbReference type="Pfam" id="PF00004">
    <property type="entry name" value="AAA"/>
    <property type="match status" value="1"/>
</dbReference>
<evidence type="ECO:0000256" key="4">
    <source>
        <dbReference type="ARBA" id="ARBA00022741"/>
    </source>
</evidence>
<proteinExistence type="evidence at transcript level"/>
<evidence type="ECO:0000256" key="3">
    <source>
        <dbReference type="ARBA" id="ARBA00022670"/>
    </source>
</evidence>
<evidence type="ECO:0000259" key="16">
    <source>
        <dbReference type="PROSITE" id="PS51786"/>
    </source>
</evidence>
<dbReference type="GO" id="GO:0016887">
    <property type="term" value="F:ATP hydrolysis activity"/>
    <property type="evidence" value="ECO:0007669"/>
    <property type="project" value="UniProtKB-UniRule"/>
</dbReference>
<feature type="binding site" evidence="10 13">
    <location>
        <begin position="391"/>
        <end position="398"/>
    </location>
    <ligand>
        <name>ATP</name>
        <dbReference type="ChEBI" id="CHEBI:30616"/>
    </ligand>
</feature>
<dbReference type="GO" id="GO:0005737">
    <property type="term" value="C:cytoplasm"/>
    <property type="evidence" value="ECO:0007669"/>
    <property type="project" value="UniProtKB-SubCell"/>
</dbReference>
<dbReference type="SMART" id="SM00464">
    <property type="entry name" value="LON"/>
    <property type="match status" value="1"/>
</dbReference>
<evidence type="ECO:0000256" key="8">
    <source>
        <dbReference type="ARBA" id="ARBA00023016"/>
    </source>
</evidence>
<dbReference type="Gene3D" id="1.20.58.1480">
    <property type="match status" value="1"/>
</dbReference>
<dbReference type="InterPro" id="IPR003593">
    <property type="entry name" value="AAA+_ATPase"/>
</dbReference>
<dbReference type="GO" id="GO:0043565">
    <property type="term" value="F:sequence-specific DNA binding"/>
    <property type="evidence" value="ECO:0007669"/>
    <property type="project" value="UniProtKB-UniRule"/>
</dbReference>
<keyword evidence="4 10" id="KW-0547">Nucleotide-binding</keyword>
<dbReference type="FunFam" id="3.40.50.300:FF:000021">
    <property type="entry name" value="Lon protease homolog"/>
    <property type="match status" value="1"/>
</dbReference>
<dbReference type="OrthoDB" id="9803599at2"/>
<dbReference type="InterPro" id="IPR015947">
    <property type="entry name" value="PUA-like_sf"/>
</dbReference>
<dbReference type="SUPFAM" id="SSF88697">
    <property type="entry name" value="PUA domain-like"/>
    <property type="match status" value="1"/>
</dbReference>
<dbReference type="Proteomes" id="UP000270927">
    <property type="component" value="Unassembled WGS sequence"/>
</dbReference>
<dbReference type="InterPro" id="IPR008269">
    <property type="entry name" value="Lon_proteolytic"/>
</dbReference>
<evidence type="ECO:0000313" key="18">
    <source>
        <dbReference type="EMBL" id="ROT47689.1"/>
    </source>
</evidence>
<keyword evidence="6 10" id="KW-0720">Serine protease</keyword>
<evidence type="ECO:0000256" key="1">
    <source>
        <dbReference type="ARBA" id="ARBA00004496"/>
    </source>
</evidence>
<comment type="caution">
    <text evidence="18">The sequence shown here is derived from an EMBL/GenBank/DDBJ whole genome shotgun (WGS) entry which is preliminary data.</text>
</comment>
<evidence type="ECO:0000256" key="6">
    <source>
        <dbReference type="ARBA" id="ARBA00022825"/>
    </source>
</evidence>
<dbReference type="Gene3D" id="1.10.8.60">
    <property type="match status" value="1"/>
</dbReference>
<dbReference type="GO" id="GO:0004252">
    <property type="term" value="F:serine-type endopeptidase activity"/>
    <property type="evidence" value="ECO:0007669"/>
    <property type="project" value="UniProtKB-UniRule"/>
</dbReference>
<comment type="subunit">
    <text evidence="10 11">Homohexamer. Organized in a ring with a central cavity.</text>
</comment>
<keyword evidence="2 10" id="KW-0963">Cytoplasm</keyword>
<evidence type="ECO:0000259" key="17">
    <source>
        <dbReference type="PROSITE" id="PS51787"/>
    </source>
</evidence>
<evidence type="ECO:0000256" key="2">
    <source>
        <dbReference type="ARBA" id="ARBA00022490"/>
    </source>
</evidence>
<dbReference type="GO" id="GO:0006515">
    <property type="term" value="P:protein quality control for misfolded or incompletely synthesized proteins"/>
    <property type="evidence" value="ECO:0007669"/>
    <property type="project" value="UniProtKB-UniRule"/>
</dbReference>
<keyword evidence="7 10" id="KW-0067">ATP-binding</keyword>
<dbReference type="PROSITE" id="PS51787">
    <property type="entry name" value="LON_N"/>
    <property type="match status" value="1"/>
</dbReference>
<feature type="active site" evidence="10 12">
    <location>
        <position position="756"/>
    </location>
</feature>
<keyword evidence="5 10" id="KW-0378">Hydrolase</keyword>
<dbReference type="InterPro" id="IPR054594">
    <property type="entry name" value="Lon_lid"/>
</dbReference>
<dbReference type="PIRSF" id="PIRSF001174">
    <property type="entry name" value="Lon_proteas"/>
    <property type="match status" value="1"/>
</dbReference>
<dbReference type="InterPro" id="IPR003111">
    <property type="entry name" value="Lon_prtase_N"/>
</dbReference>
<dbReference type="NCBIfam" id="TIGR00763">
    <property type="entry name" value="lon"/>
    <property type="match status" value="1"/>
</dbReference>
<dbReference type="InterPro" id="IPR046336">
    <property type="entry name" value="Lon_prtase_N_sf"/>
</dbReference>
<dbReference type="AlphaFoldDB" id="A0A3N2QDF1"/>
<comment type="induction">
    <text evidence="10">By heat shock.</text>
</comment>
<dbReference type="GO" id="GO:0005524">
    <property type="term" value="F:ATP binding"/>
    <property type="evidence" value="ECO:0007669"/>
    <property type="project" value="UniProtKB-UniRule"/>
</dbReference>
<accession>A0A3N2QDF1</accession>
<dbReference type="InterPro" id="IPR003959">
    <property type="entry name" value="ATPase_AAA_core"/>
</dbReference>
<name>A0A3N2QDF1_9BACT</name>
<dbReference type="InterPro" id="IPR027065">
    <property type="entry name" value="Lon_Prtase"/>
</dbReference>
<dbReference type="GO" id="GO:0004176">
    <property type="term" value="F:ATP-dependent peptidase activity"/>
    <property type="evidence" value="ECO:0007669"/>
    <property type="project" value="UniProtKB-UniRule"/>
</dbReference>
<dbReference type="PROSITE" id="PS01046">
    <property type="entry name" value="LON_SER"/>
    <property type="match status" value="1"/>
</dbReference>
<dbReference type="Gene3D" id="3.40.50.300">
    <property type="entry name" value="P-loop containing nucleotide triphosphate hydrolases"/>
    <property type="match status" value="1"/>
</dbReference>
<evidence type="ECO:0000256" key="10">
    <source>
        <dbReference type="HAMAP-Rule" id="MF_01973"/>
    </source>
</evidence>
<organism evidence="18 19">
    <name type="scientific">Candidatus Cardinium hertigii</name>
    <dbReference type="NCBI Taxonomy" id="247481"/>
    <lineage>
        <taxon>Bacteria</taxon>
        <taxon>Pseudomonadati</taxon>
        <taxon>Bacteroidota</taxon>
        <taxon>Cytophagia</taxon>
        <taxon>Cytophagales</taxon>
        <taxon>Amoebophilaceae</taxon>
        <taxon>Candidatus Cardinium</taxon>
    </lineage>
</organism>
<dbReference type="SUPFAM" id="SSF52540">
    <property type="entry name" value="P-loop containing nucleoside triphosphate hydrolases"/>
    <property type="match status" value="1"/>
</dbReference>
<evidence type="ECO:0000313" key="19">
    <source>
        <dbReference type="Proteomes" id="UP000270927"/>
    </source>
</evidence>
<dbReference type="InterPro" id="IPR004815">
    <property type="entry name" value="Lon_bac/euk-typ"/>
</dbReference>
<evidence type="ECO:0000256" key="5">
    <source>
        <dbReference type="ARBA" id="ARBA00022801"/>
    </source>
</evidence>
<dbReference type="InterPro" id="IPR008268">
    <property type="entry name" value="Peptidase_S16_AS"/>
</dbReference>
<dbReference type="SUPFAM" id="SSF54211">
    <property type="entry name" value="Ribosomal protein S5 domain 2-like"/>
    <property type="match status" value="1"/>
</dbReference>
<dbReference type="PRINTS" id="PR00830">
    <property type="entry name" value="ENDOLAPTASE"/>
</dbReference>
<dbReference type="HAMAP" id="MF_01973">
    <property type="entry name" value="lon_bact"/>
    <property type="match status" value="1"/>
</dbReference>
<dbReference type="Pfam" id="PF02190">
    <property type="entry name" value="LON_substr_bdg"/>
    <property type="match status" value="1"/>
</dbReference>
<evidence type="ECO:0000256" key="14">
    <source>
        <dbReference type="PROSITE-ProRule" id="PRU01122"/>
    </source>
</evidence>
<feature type="active site" evidence="10 12">
    <location>
        <position position="713"/>
    </location>
</feature>